<dbReference type="InterPro" id="IPR006145">
    <property type="entry name" value="PsdUridine_synth_RsuA/RluA"/>
</dbReference>
<dbReference type="PANTHER" id="PTHR21600">
    <property type="entry name" value="MITOCHONDRIAL RNA PSEUDOURIDINE SYNTHASE"/>
    <property type="match status" value="1"/>
</dbReference>
<dbReference type="SUPFAM" id="SSF55120">
    <property type="entry name" value="Pseudouridine synthase"/>
    <property type="match status" value="1"/>
</dbReference>
<feature type="domain" description="Pseudouridine synthase RsuA/RluA-like" evidence="2">
    <location>
        <begin position="98"/>
        <end position="249"/>
    </location>
</feature>
<dbReference type="PANTHER" id="PTHR21600:SF44">
    <property type="entry name" value="RIBOSOMAL LARGE SUBUNIT PSEUDOURIDINE SYNTHASE D"/>
    <property type="match status" value="1"/>
</dbReference>
<comment type="caution">
    <text evidence="3">The sequence shown here is derived from an EMBL/GenBank/DDBJ whole genome shotgun (WGS) entry which is preliminary data.</text>
</comment>
<dbReference type="EMBL" id="JBEQCT010000001">
    <property type="protein sequence ID" value="MFM2483641.1"/>
    <property type="molecule type" value="Genomic_DNA"/>
</dbReference>
<keyword evidence="4" id="KW-1185">Reference proteome</keyword>
<dbReference type="Pfam" id="PF00849">
    <property type="entry name" value="PseudoU_synth_2"/>
    <property type="match status" value="1"/>
</dbReference>
<organism evidence="3 4">
    <name type="scientific">Celerinatantimonas yamalensis</name>
    <dbReference type="NCBI Taxonomy" id="559956"/>
    <lineage>
        <taxon>Bacteria</taxon>
        <taxon>Pseudomonadati</taxon>
        <taxon>Pseudomonadota</taxon>
        <taxon>Gammaproteobacteria</taxon>
        <taxon>Celerinatantimonadaceae</taxon>
        <taxon>Celerinatantimonas</taxon>
    </lineage>
</organism>
<gene>
    <name evidence="3" type="ORF">ABUE30_00870</name>
</gene>
<evidence type="ECO:0000256" key="1">
    <source>
        <dbReference type="ARBA" id="ARBA00010876"/>
    </source>
</evidence>
<dbReference type="Gene3D" id="3.30.2350.10">
    <property type="entry name" value="Pseudouridine synthase"/>
    <property type="match status" value="1"/>
</dbReference>
<comment type="similarity">
    <text evidence="1">Belongs to the pseudouridine synthase RluA family.</text>
</comment>
<dbReference type="InterPro" id="IPR020103">
    <property type="entry name" value="PsdUridine_synth_cat_dom_sf"/>
</dbReference>
<protein>
    <submittedName>
        <fullName evidence="3">Pseudouridine synthase</fullName>
    </submittedName>
</protein>
<dbReference type="CDD" id="cd02869">
    <property type="entry name" value="PseudoU_synth_RluA_like"/>
    <property type="match status" value="1"/>
</dbReference>
<name>A0ABW9G1Q0_9GAMM</name>
<evidence type="ECO:0000313" key="4">
    <source>
        <dbReference type="Proteomes" id="UP001629953"/>
    </source>
</evidence>
<accession>A0ABW9G1Q0</accession>
<proteinExistence type="inferred from homology"/>
<dbReference type="InterPro" id="IPR050188">
    <property type="entry name" value="RluA_PseudoU_synthase"/>
</dbReference>
<evidence type="ECO:0000313" key="3">
    <source>
        <dbReference type="EMBL" id="MFM2483641.1"/>
    </source>
</evidence>
<sequence>MSQYLVTRFYGFFLASFSLKIPARWHGLTLSSILLQCQPLSPAECWQQRLADGMVQVDGVLCDREQRLTQGQRLTYWVSDYIEPNVSNDWQMLWENDDFLAVDKPAGLPVSRTTRHPTQHLIGLVQQHGFVDAHLMHRLDAETAGVILLAKSKSVAQRWQPRLPSLMVAKRYHAMVWGEPDWEHFRLECQLKTRSDSVIRCQMHICRPDEVGQNSITRFQVLERYGDTSLIACDLETGRKHQIRAHLAHLGYPIVGDKIYSSSGKFYLKRLSDDLTELDVQILGATHHLLHAYQLRLKLDQQQDPITITSQLSINKVVKKRISTN</sequence>
<dbReference type="RefSeq" id="WP_408621782.1">
    <property type="nucleotide sequence ID" value="NZ_JBEQCT010000001.1"/>
</dbReference>
<reference evidence="3 4" key="1">
    <citation type="journal article" date="2013" name="Int. J. Syst. Evol. Microbiol.">
        <title>Celerinatantimonas yamalensis sp. nov., a cold-adapted diazotrophic bacterium from a cold permafrost brine.</title>
        <authorList>
            <person name="Shcherbakova V."/>
            <person name="Chuvilskaya N."/>
            <person name="Rivkina E."/>
            <person name="Demidov N."/>
            <person name="Uchaeva V."/>
            <person name="Suetin S."/>
            <person name="Suzina N."/>
            <person name="Gilichinsky D."/>
        </authorList>
    </citation>
    <scope>NUCLEOTIDE SEQUENCE [LARGE SCALE GENOMIC DNA]</scope>
    <source>
        <strain evidence="3 4">C7</strain>
    </source>
</reference>
<dbReference type="Proteomes" id="UP001629953">
    <property type="component" value="Unassembled WGS sequence"/>
</dbReference>
<evidence type="ECO:0000259" key="2">
    <source>
        <dbReference type="Pfam" id="PF00849"/>
    </source>
</evidence>